<name>A1TLP5_PARC0</name>
<proteinExistence type="inferred from homology"/>
<feature type="domain" description="SHSP" evidence="3">
    <location>
        <begin position="59"/>
        <end position="170"/>
    </location>
</feature>
<dbReference type="PANTHER" id="PTHR11527">
    <property type="entry name" value="HEAT-SHOCK PROTEIN 20 FAMILY MEMBER"/>
    <property type="match status" value="1"/>
</dbReference>
<dbReference type="PROSITE" id="PS01031">
    <property type="entry name" value="SHSP"/>
    <property type="match status" value="1"/>
</dbReference>
<organism evidence="4 5">
    <name type="scientific">Paracidovorax citrulli (strain AAC00-1)</name>
    <name type="common">Acidovorax citrulli</name>
    <dbReference type="NCBI Taxonomy" id="397945"/>
    <lineage>
        <taxon>Bacteria</taxon>
        <taxon>Pseudomonadati</taxon>
        <taxon>Pseudomonadota</taxon>
        <taxon>Betaproteobacteria</taxon>
        <taxon>Burkholderiales</taxon>
        <taxon>Comamonadaceae</taxon>
        <taxon>Paracidovorax</taxon>
    </lineage>
</organism>
<dbReference type="EMBL" id="CP000512">
    <property type="protein sequence ID" value="ABM31883.1"/>
    <property type="molecule type" value="Genomic_DNA"/>
</dbReference>
<keyword evidence="4" id="KW-0346">Stress response</keyword>
<reference evidence="4" key="1">
    <citation type="submission" date="2006-12" db="EMBL/GenBank/DDBJ databases">
        <title>Complete sequence of Acidovorax avenae subsp. citrulli AAC00-1.</title>
        <authorList>
            <consortium name="US DOE Joint Genome Institute"/>
            <person name="Copeland A."/>
            <person name="Lucas S."/>
            <person name="Lapidus A."/>
            <person name="Barry K."/>
            <person name="Detter J.C."/>
            <person name="Glavina del Rio T."/>
            <person name="Dalin E."/>
            <person name="Tice H."/>
            <person name="Pitluck S."/>
            <person name="Kiss H."/>
            <person name="Brettin T."/>
            <person name="Bruce D."/>
            <person name="Han C."/>
            <person name="Tapia R."/>
            <person name="Gilna P."/>
            <person name="Schmutz J."/>
            <person name="Larimer F."/>
            <person name="Land M."/>
            <person name="Hauser L."/>
            <person name="Kyrpides N."/>
            <person name="Kim E."/>
            <person name="Stahl D."/>
            <person name="Richardson P."/>
        </authorList>
    </citation>
    <scope>NUCLEOTIDE SEQUENCE</scope>
    <source>
        <strain evidence="4">AAC00-1</strain>
    </source>
</reference>
<evidence type="ECO:0000313" key="5">
    <source>
        <dbReference type="Proteomes" id="UP000002596"/>
    </source>
</evidence>
<dbReference type="SUPFAM" id="SSF49764">
    <property type="entry name" value="HSP20-like chaperones"/>
    <property type="match status" value="1"/>
</dbReference>
<accession>A1TLP5</accession>
<dbReference type="Proteomes" id="UP000002596">
    <property type="component" value="Chromosome"/>
</dbReference>
<evidence type="ECO:0000259" key="3">
    <source>
        <dbReference type="PROSITE" id="PS01031"/>
    </source>
</evidence>
<dbReference type="Gene3D" id="2.60.40.790">
    <property type="match status" value="1"/>
</dbReference>
<sequence length="170" mass="18705">MAAGLYGQCGRHAGPFPTPMFDTTKELIMNSLVTRGGLLDEFFKDFAPGFYVRPLHGDGLPTPQQIKVDVKENDGGYTVHAEIPGVPKEDIHVSLDGNVVSLRAEVRQHDQQTEGDKVLRSERYYGAVARSFQLPAEIDTQEAKAKYDHGVLTLTLPKKRGTGGQRLAIE</sequence>
<dbReference type="HOGENOM" id="CLU_046737_8_5_4"/>
<evidence type="ECO:0000313" key="4">
    <source>
        <dbReference type="EMBL" id="ABM31883.1"/>
    </source>
</evidence>
<comment type="similarity">
    <text evidence="1 2">Belongs to the small heat shock protein (HSP20) family.</text>
</comment>
<dbReference type="STRING" id="397945.Aave_1292"/>
<dbReference type="InterPro" id="IPR002068">
    <property type="entry name" value="A-crystallin/Hsp20_dom"/>
</dbReference>
<evidence type="ECO:0000256" key="2">
    <source>
        <dbReference type="RuleBase" id="RU003616"/>
    </source>
</evidence>
<dbReference type="InterPro" id="IPR008978">
    <property type="entry name" value="HSP20-like_chaperone"/>
</dbReference>
<dbReference type="eggNOG" id="COG0071">
    <property type="taxonomic scope" value="Bacteria"/>
</dbReference>
<evidence type="ECO:0000256" key="1">
    <source>
        <dbReference type="PROSITE-ProRule" id="PRU00285"/>
    </source>
</evidence>
<gene>
    <name evidence="4" type="ordered locus">Aave_1292</name>
</gene>
<dbReference type="AlphaFoldDB" id="A1TLP5"/>
<dbReference type="Pfam" id="PF00011">
    <property type="entry name" value="HSP20"/>
    <property type="match status" value="1"/>
</dbReference>
<dbReference type="KEGG" id="aav:Aave_1292"/>
<protein>
    <submittedName>
        <fullName evidence="4">Heat shock protein Hsp20</fullName>
    </submittedName>
</protein>
<dbReference type="InterPro" id="IPR031107">
    <property type="entry name" value="Small_HSP"/>
</dbReference>
<dbReference type="CDD" id="cd06471">
    <property type="entry name" value="ACD_LpsHSP_like"/>
    <property type="match status" value="1"/>
</dbReference>